<reference evidence="5" key="2">
    <citation type="submission" date="2025-08" db="UniProtKB">
        <authorList>
            <consortium name="Ensembl"/>
        </authorList>
    </citation>
    <scope>IDENTIFICATION</scope>
</reference>
<dbReference type="PROSITE" id="PS51842">
    <property type="entry name" value="IF_ROD_2"/>
    <property type="match status" value="1"/>
</dbReference>
<dbReference type="InterPro" id="IPR002957">
    <property type="entry name" value="Keratin_I"/>
</dbReference>
<dbReference type="PANTHER" id="PTHR23239:SF180">
    <property type="entry name" value="KERATIN, TYPE I CYTOSKELETAL 17"/>
    <property type="match status" value="1"/>
</dbReference>
<dbReference type="InParanoid" id="A0A672G3G3"/>
<dbReference type="Ensembl" id="ENSSFAT00005014052.1">
    <property type="protein sequence ID" value="ENSSFAP00005013483.1"/>
    <property type="gene ID" value="ENSSFAG00005007329.1"/>
</dbReference>
<dbReference type="Gene3D" id="1.20.5.500">
    <property type="entry name" value="Single helix bin"/>
    <property type="match status" value="1"/>
</dbReference>
<dbReference type="GO" id="GO:0005198">
    <property type="term" value="F:structural molecule activity"/>
    <property type="evidence" value="ECO:0007669"/>
    <property type="project" value="InterPro"/>
</dbReference>
<dbReference type="PRINTS" id="PR01248">
    <property type="entry name" value="TYPE1KERATIN"/>
</dbReference>
<dbReference type="FunFam" id="1.20.5.170:FF:000002">
    <property type="entry name" value="Type I keratin KA11"/>
    <property type="match status" value="1"/>
</dbReference>
<dbReference type="SMART" id="SM01391">
    <property type="entry name" value="Filament"/>
    <property type="match status" value="1"/>
</dbReference>
<dbReference type="GeneID" id="115389639"/>
<dbReference type="OrthoDB" id="2441647at2759"/>
<feature type="coiled-coil region" evidence="3">
    <location>
        <begin position="248"/>
        <end position="375"/>
    </location>
</feature>
<evidence type="ECO:0000259" key="4">
    <source>
        <dbReference type="PROSITE" id="PS51842"/>
    </source>
</evidence>
<keyword evidence="6" id="KW-1185">Reference proteome</keyword>
<evidence type="ECO:0000256" key="2">
    <source>
        <dbReference type="ARBA" id="ARBA00023054"/>
    </source>
</evidence>
<dbReference type="Gene3D" id="1.20.5.170">
    <property type="match status" value="1"/>
</dbReference>
<feature type="domain" description="IF rod" evidence="4">
    <location>
        <begin position="79"/>
        <end position="390"/>
    </location>
</feature>
<dbReference type="Pfam" id="PF00038">
    <property type="entry name" value="Filament"/>
    <property type="match status" value="1"/>
</dbReference>
<keyword evidence="2 3" id="KW-0175">Coiled coil</keyword>
<evidence type="ECO:0000313" key="5">
    <source>
        <dbReference type="Ensembl" id="ENSSFAP00005013483.1"/>
    </source>
</evidence>
<evidence type="ECO:0000256" key="3">
    <source>
        <dbReference type="SAM" id="Coils"/>
    </source>
</evidence>
<evidence type="ECO:0000313" key="6">
    <source>
        <dbReference type="Proteomes" id="UP000472267"/>
    </source>
</evidence>
<dbReference type="Proteomes" id="UP000472267">
    <property type="component" value="Chromosome 6"/>
</dbReference>
<dbReference type="GO" id="GO:0005882">
    <property type="term" value="C:intermediate filament"/>
    <property type="evidence" value="ECO:0007669"/>
    <property type="project" value="UniProtKB-KW"/>
</dbReference>
<dbReference type="SUPFAM" id="SSF64593">
    <property type="entry name" value="Intermediate filament protein, coiled coil region"/>
    <property type="match status" value="2"/>
</dbReference>
<dbReference type="OMA" id="EQKPHIE"/>
<evidence type="ECO:0000256" key="1">
    <source>
        <dbReference type="ARBA" id="ARBA00022754"/>
    </source>
</evidence>
<dbReference type="Gene3D" id="1.20.5.1160">
    <property type="entry name" value="Vasodilator-stimulated phosphoprotein"/>
    <property type="match status" value="1"/>
</dbReference>
<dbReference type="PANTHER" id="PTHR23239">
    <property type="entry name" value="INTERMEDIATE FILAMENT"/>
    <property type="match status" value="1"/>
</dbReference>
<feature type="coiled-coil region" evidence="3">
    <location>
        <begin position="189"/>
        <end position="216"/>
    </location>
</feature>
<dbReference type="RefSeq" id="XP_029948987.1">
    <property type="nucleotide sequence ID" value="XM_030093127.1"/>
</dbReference>
<keyword evidence="1" id="KW-0403">Intermediate filament</keyword>
<gene>
    <name evidence="5" type="primary">LOC115389639</name>
</gene>
<organism evidence="5 6">
    <name type="scientific">Salarias fasciatus</name>
    <name type="common">Jewelled blenny</name>
    <name type="synonym">Blennius fasciatus</name>
    <dbReference type="NCBI Taxonomy" id="181472"/>
    <lineage>
        <taxon>Eukaryota</taxon>
        <taxon>Metazoa</taxon>
        <taxon>Chordata</taxon>
        <taxon>Craniata</taxon>
        <taxon>Vertebrata</taxon>
        <taxon>Euteleostomi</taxon>
        <taxon>Actinopterygii</taxon>
        <taxon>Neopterygii</taxon>
        <taxon>Teleostei</taxon>
        <taxon>Neoteleostei</taxon>
        <taxon>Acanthomorphata</taxon>
        <taxon>Ovalentaria</taxon>
        <taxon>Blenniimorphae</taxon>
        <taxon>Blenniiformes</taxon>
        <taxon>Blennioidei</taxon>
        <taxon>Blenniidae</taxon>
        <taxon>Salariinae</taxon>
        <taxon>Salarias</taxon>
    </lineage>
</organism>
<sequence>MSVAVARSSSSFSSSSAMSLARRRISSYAPSVQLGPGGVGVVASRSLSRSFSSSSSAAAGSSASWMAALSGETSVVGDEKLTMQNLNDRLAAYLQKVRSLESSNTKLEMQIREFYEKRAPTASKDYAGFFVTISDLRAQILQKFLDNQRIILQIDNAQMAADDFKIKYETELNMSNSVMSDISQLRGVRDGLTLTVTDLEGQLEGLKEELVFIKKTHEEDMSQLRIQSSGSVNVEVDTAESINLQKILEETREQYEAMMLKNTKELEQWFQTKVASLQTEITTRTTEVNTFTSELSELKRTYQNLEISRQSIIAEHQCLQQSLEEVNARYGVQLSQLQVTITTLETELQELRLTMEKLQTDYNILLDIKMRLELEIAEYRRLLEGEYTERKKVEVVVVKEVEETVEEHKPHIEKRVRTIVEELVDGRVVSVSDDVKVESIQ</sequence>
<protein>
    <submittedName>
        <fullName evidence="5">Keratin, type I cytoskeletal 19-like</fullName>
    </submittedName>
</protein>
<feature type="coiled-coil region" evidence="3">
    <location>
        <begin position="83"/>
        <end position="117"/>
    </location>
</feature>
<dbReference type="AlphaFoldDB" id="A0A672G3G3"/>
<accession>A0A672G3G3</accession>
<reference evidence="5" key="1">
    <citation type="submission" date="2019-06" db="EMBL/GenBank/DDBJ databases">
        <authorList>
            <consortium name="Wellcome Sanger Institute Data Sharing"/>
        </authorList>
    </citation>
    <scope>NUCLEOTIDE SEQUENCE [LARGE SCALE GENOMIC DNA]</scope>
</reference>
<name>A0A672G3G3_SALFA</name>
<proteinExistence type="predicted"/>
<reference evidence="5" key="3">
    <citation type="submission" date="2025-09" db="UniProtKB">
        <authorList>
            <consortium name="Ensembl"/>
        </authorList>
    </citation>
    <scope>IDENTIFICATION</scope>
</reference>
<dbReference type="InterPro" id="IPR039008">
    <property type="entry name" value="IF_rod_dom"/>
</dbReference>